<dbReference type="InterPro" id="IPR025886">
    <property type="entry name" value="PP2-like"/>
</dbReference>
<keyword evidence="1" id="KW-0812">Transmembrane</keyword>
<reference evidence="2" key="1">
    <citation type="journal article" date="2017" name="Nature">
        <title>The sunflower genome provides insights into oil metabolism, flowering and Asterid evolution.</title>
        <authorList>
            <person name="Badouin H."/>
            <person name="Gouzy J."/>
            <person name="Grassa C.J."/>
            <person name="Murat F."/>
            <person name="Staton S.E."/>
            <person name="Cottret L."/>
            <person name="Lelandais-Briere C."/>
            <person name="Owens G.L."/>
            <person name="Carrere S."/>
            <person name="Mayjonade B."/>
            <person name="Legrand L."/>
            <person name="Gill N."/>
            <person name="Kane N.C."/>
            <person name="Bowers J.E."/>
            <person name="Hubner S."/>
            <person name="Bellec A."/>
            <person name="Berard A."/>
            <person name="Berges H."/>
            <person name="Blanchet N."/>
            <person name="Boniface M.C."/>
            <person name="Brunel D."/>
            <person name="Catrice O."/>
            <person name="Chaidir N."/>
            <person name="Claudel C."/>
            <person name="Donnadieu C."/>
            <person name="Faraut T."/>
            <person name="Fievet G."/>
            <person name="Helmstetter N."/>
            <person name="King M."/>
            <person name="Knapp S.J."/>
            <person name="Lai Z."/>
            <person name="Le Paslier M.C."/>
            <person name="Lippi Y."/>
            <person name="Lorenzon L."/>
            <person name="Mandel J.R."/>
            <person name="Marage G."/>
            <person name="Marchand G."/>
            <person name="Marquand E."/>
            <person name="Bret-Mestries E."/>
            <person name="Morien E."/>
            <person name="Nambeesan S."/>
            <person name="Nguyen T."/>
            <person name="Pegot-Espagnet P."/>
            <person name="Pouilly N."/>
            <person name="Raftis F."/>
            <person name="Sallet E."/>
            <person name="Schiex T."/>
            <person name="Thomas J."/>
            <person name="Vandecasteele C."/>
            <person name="Vares D."/>
            <person name="Vear F."/>
            <person name="Vautrin S."/>
            <person name="Crespi M."/>
            <person name="Mangin B."/>
            <person name="Burke J.M."/>
            <person name="Salse J."/>
            <person name="Munos S."/>
            <person name="Vincourt P."/>
            <person name="Rieseberg L.H."/>
            <person name="Langlade N.B."/>
        </authorList>
    </citation>
    <scope>NUCLEOTIDE SEQUENCE</scope>
    <source>
        <tissue evidence="2">Leaves</tissue>
    </source>
</reference>
<evidence type="ECO:0000313" key="2">
    <source>
        <dbReference type="EMBL" id="KAF5784500.1"/>
    </source>
</evidence>
<sequence>MYRFRTVAKMLDISNLMIKMTINTQFLSPDVVYGIYLVFKFCDSRIFSRERMYVNLKYTNGTETLHSYFATRRDDEWMMIELFRFLNQKKDVSFKFLLESFSRYYCKSDAIYIEGIEFRAIKNASLKITLWFSFYILFRFYYYVMMYVTRISYDVTI</sequence>
<keyword evidence="1" id="KW-0472">Membrane</keyword>
<proteinExistence type="predicted"/>
<evidence type="ECO:0000256" key="1">
    <source>
        <dbReference type="SAM" id="Phobius"/>
    </source>
</evidence>
<dbReference type="AlphaFoldDB" id="A0A9K3HUL2"/>
<protein>
    <submittedName>
        <fullName evidence="2">Phloem protein</fullName>
    </submittedName>
</protein>
<dbReference type="Gramene" id="mRNA:HanXRQr2_Chr11g0520211">
    <property type="protein sequence ID" value="CDS:HanXRQr2_Chr11g0520211.1"/>
    <property type="gene ID" value="HanXRQr2_Chr11g0520211"/>
</dbReference>
<evidence type="ECO:0000313" key="3">
    <source>
        <dbReference type="Proteomes" id="UP000215914"/>
    </source>
</evidence>
<comment type="caution">
    <text evidence="2">The sequence shown here is derived from an EMBL/GenBank/DDBJ whole genome shotgun (WGS) entry which is preliminary data.</text>
</comment>
<reference evidence="2" key="2">
    <citation type="submission" date="2020-06" db="EMBL/GenBank/DDBJ databases">
        <title>Helianthus annuus Genome sequencing and assembly Release 2.</title>
        <authorList>
            <person name="Gouzy J."/>
            <person name="Langlade N."/>
            <person name="Munos S."/>
        </authorList>
    </citation>
    <scope>NUCLEOTIDE SEQUENCE</scope>
    <source>
        <tissue evidence="2">Leaves</tissue>
    </source>
</reference>
<dbReference type="PANTHER" id="PTHR32278">
    <property type="entry name" value="F-BOX DOMAIN-CONTAINING PROTEIN"/>
    <property type="match status" value="1"/>
</dbReference>
<dbReference type="Proteomes" id="UP000215914">
    <property type="component" value="Unassembled WGS sequence"/>
</dbReference>
<accession>A0A9K3HUL2</accession>
<dbReference type="PANTHER" id="PTHR32278:SF111">
    <property type="entry name" value="F-BOX PROTEIN PP2-B12-RELATED"/>
    <property type="match status" value="1"/>
</dbReference>
<keyword evidence="3" id="KW-1185">Reference proteome</keyword>
<dbReference type="EMBL" id="MNCJ02000326">
    <property type="protein sequence ID" value="KAF5784500.1"/>
    <property type="molecule type" value="Genomic_DNA"/>
</dbReference>
<gene>
    <name evidence="2" type="ORF">HanXRQr2_Chr11g0520211</name>
</gene>
<feature type="transmembrane region" description="Helical" evidence="1">
    <location>
        <begin position="128"/>
        <end position="148"/>
    </location>
</feature>
<organism evidence="2 3">
    <name type="scientific">Helianthus annuus</name>
    <name type="common">Common sunflower</name>
    <dbReference type="NCBI Taxonomy" id="4232"/>
    <lineage>
        <taxon>Eukaryota</taxon>
        <taxon>Viridiplantae</taxon>
        <taxon>Streptophyta</taxon>
        <taxon>Embryophyta</taxon>
        <taxon>Tracheophyta</taxon>
        <taxon>Spermatophyta</taxon>
        <taxon>Magnoliopsida</taxon>
        <taxon>eudicotyledons</taxon>
        <taxon>Gunneridae</taxon>
        <taxon>Pentapetalae</taxon>
        <taxon>asterids</taxon>
        <taxon>campanulids</taxon>
        <taxon>Asterales</taxon>
        <taxon>Asteraceae</taxon>
        <taxon>Asteroideae</taxon>
        <taxon>Heliantheae alliance</taxon>
        <taxon>Heliantheae</taxon>
        <taxon>Helianthus</taxon>
    </lineage>
</organism>
<keyword evidence="1" id="KW-1133">Transmembrane helix</keyword>
<dbReference type="Pfam" id="PF14299">
    <property type="entry name" value="PP2"/>
    <property type="match status" value="1"/>
</dbReference>
<name>A0A9K3HUL2_HELAN</name>